<evidence type="ECO:0000256" key="9">
    <source>
        <dbReference type="ARBA" id="ARBA00023065"/>
    </source>
</evidence>
<name>A0A8J3DGI3_9HYPH</name>
<dbReference type="InterPro" id="IPR017871">
    <property type="entry name" value="ABC_transporter-like_CS"/>
</dbReference>
<keyword evidence="9" id="KW-0406">Ion transport</keyword>
<dbReference type="GO" id="GO:0006826">
    <property type="term" value="P:iron ion transport"/>
    <property type="evidence" value="ECO:0007669"/>
    <property type="project" value="UniProtKB-KW"/>
</dbReference>
<keyword evidence="7 12" id="KW-0067">ATP-binding</keyword>
<dbReference type="InterPro" id="IPR027417">
    <property type="entry name" value="P-loop_NTPase"/>
</dbReference>
<comment type="similarity">
    <text evidence="2">Belongs to the ABC transporter superfamily.</text>
</comment>
<evidence type="ECO:0000256" key="1">
    <source>
        <dbReference type="ARBA" id="ARBA00004202"/>
    </source>
</evidence>
<dbReference type="SUPFAM" id="SSF52540">
    <property type="entry name" value="P-loop containing nucleoside triphosphate hydrolases"/>
    <property type="match status" value="1"/>
</dbReference>
<organism evidence="12 13">
    <name type="scientific">Limoniibacter endophyticus</name>
    <dbReference type="NCBI Taxonomy" id="1565040"/>
    <lineage>
        <taxon>Bacteria</taxon>
        <taxon>Pseudomonadati</taxon>
        <taxon>Pseudomonadota</taxon>
        <taxon>Alphaproteobacteria</taxon>
        <taxon>Hyphomicrobiales</taxon>
        <taxon>Bartonellaceae</taxon>
        <taxon>Limoniibacter</taxon>
    </lineage>
</organism>
<evidence type="ECO:0000259" key="11">
    <source>
        <dbReference type="PROSITE" id="PS50893"/>
    </source>
</evidence>
<dbReference type="FunFam" id="3.40.50.300:FF:000134">
    <property type="entry name" value="Iron-enterobactin ABC transporter ATP-binding protein"/>
    <property type="match status" value="1"/>
</dbReference>
<dbReference type="Proteomes" id="UP000641137">
    <property type="component" value="Unassembled WGS sequence"/>
</dbReference>
<dbReference type="PROSITE" id="PS00211">
    <property type="entry name" value="ABC_TRANSPORTER_1"/>
    <property type="match status" value="1"/>
</dbReference>
<dbReference type="InterPro" id="IPR003593">
    <property type="entry name" value="AAA+_ATPase"/>
</dbReference>
<protein>
    <submittedName>
        <fullName evidence="12">Iron ABC transporter ATP-binding protein</fullName>
    </submittedName>
</protein>
<comment type="caution">
    <text evidence="12">The sequence shown here is derived from an EMBL/GenBank/DDBJ whole genome shotgun (WGS) entry which is preliminary data.</text>
</comment>
<keyword evidence="8" id="KW-0408">Iron</keyword>
<keyword evidence="10" id="KW-0472">Membrane</keyword>
<dbReference type="PROSITE" id="PS50893">
    <property type="entry name" value="ABC_TRANSPORTER_2"/>
    <property type="match status" value="1"/>
</dbReference>
<reference evidence="12" key="2">
    <citation type="submission" date="2020-09" db="EMBL/GenBank/DDBJ databases">
        <authorList>
            <person name="Sun Q."/>
            <person name="Kim S."/>
        </authorList>
    </citation>
    <scope>NUCLEOTIDE SEQUENCE</scope>
    <source>
        <strain evidence="12">KCTC 42097</strain>
    </source>
</reference>
<dbReference type="EMBL" id="BMZO01000002">
    <property type="protein sequence ID" value="GHC64054.1"/>
    <property type="molecule type" value="Genomic_DNA"/>
</dbReference>
<keyword evidence="3" id="KW-0813">Transport</keyword>
<gene>
    <name evidence="12" type="ORF">GCM10010136_05760</name>
</gene>
<dbReference type="PANTHER" id="PTHR42771:SF3">
    <property type="entry name" value="PETROBACTIN IMPORT ATP-BINDING PROTEIN YCLP"/>
    <property type="match status" value="1"/>
</dbReference>
<keyword evidence="6" id="KW-0547">Nucleotide-binding</keyword>
<dbReference type="GO" id="GO:0005524">
    <property type="term" value="F:ATP binding"/>
    <property type="evidence" value="ECO:0007669"/>
    <property type="project" value="UniProtKB-KW"/>
</dbReference>
<dbReference type="AlphaFoldDB" id="A0A8J3DGI3"/>
<dbReference type="InterPro" id="IPR003439">
    <property type="entry name" value="ABC_transporter-like_ATP-bd"/>
</dbReference>
<dbReference type="InterPro" id="IPR051535">
    <property type="entry name" value="Siderophore_ABC-ATPase"/>
</dbReference>
<keyword evidence="5" id="KW-0410">Iron transport</keyword>
<reference evidence="12" key="1">
    <citation type="journal article" date="2014" name="Int. J. Syst. Evol. Microbiol.">
        <title>Complete genome sequence of Corynebacterium casei LMG S-19264T (=DSM 44701T), isolated from a smear-ripened cheese.</title>
        <authorList>
            <consortium name="US DOE Joint Genome Institute (JGI-PGF)"/>
            <person name="Walter F."/>
            <person name="Albersmeier A."/>
            <person name="Kalinowski J."/>
            <person name="Ruckert C."/>
        </authorList>
    </citation>
    <scope>NUCLEOTIDE SEQUENCE</scope>
    <source>
        <strain evidence="12">KCTC 42097</strain>
    </source>
</reference>
<dbReference type="Gene3D" id="3.40.50.300">
    <property type="entry name" value="P-loop containing nucleotide triphosphate hydrolases"/>
    <property type="match status" value="1"/>
</dbReference>
<evidence type="ECO:0000256" key="8">
    <source>
        <dbReference type="ARBA" id="ARBA00023004"/>
    </source>
</evidence>
<keyword evidence="13" id="KW-1185">Reference proteome</keyword>
<dbReference type="SMART" id="SM00382">
    <property type="entry name" value="AAA"/>
    <property type="match status" value="1"/>
</dbReference>
<dbReference type="PANTHER" id="PTHR42771">
    <property type="entry name" value="IRON(3+)-HYDROXAMATE IMPORT ATP-BINDING PROTEIN FHUC"/>
    <property type="match status" value="1"/>
</dbReference>
<evidence type="ECO:0000256" key="5">
    <source>
        <dbReference type="ARBA" id="ARBA00022496"/>
    </source>
</evidence>
<dbReference type="CDD" id="cd03214">
    <property type="entry name" value="ABC_Iron-Siderophores_B12_Hemin"/>
    <property type="match status" value="1"/>
</dbReference>
<accession>A0A8J3DGI3</accession>
<comment type="subcellular location">
    <subcellularLocation>
        <location evidence="1">Cell membrane</location>
        <topology evidence="1">Peripheral membrane protein</topology>
    </subcellularLocation>
</comment>
<evidence type="ECO:0000256" key="10">
    <source>
        <dbReference type="ARBA" id="ARBA00023136"/>
    </source>
</evidence>
<dbReference type="GO" id="GO:0005886">
    <property type="term" value="C:plasma membrane"/>
    <property type="evidence" value="ECO:0007669"/>
    <property type="project" value="UniProtKB-SubCell"/>
</dbReference>
<keyword evidence="4" id="KW-1003">Cell membrane</keyword>
<evidence type="ECO:0000256" key="4">
    <source>
        <dbReference type="ARBA" id="ARBA00022475"/>
    </source>
</evidence>
<feature type="domain" description="ABC transporter" evidence="11">
    <location>
        <begin position="2"/>
        <end position="236"/>
    </location>
</feature>
<dbReference type="RefSeq" id="WP_189487763.1">
    <property type="nucleotide sequence ID" value="NZ_BMZO01000002.1"/>
</dbReference>
<dbReference type="GO" id="GO:0016887">
    <property type="term" value="F:ATP hydrolysis activity"/>
    <property type="evidence" value="ECO:0007669"/>
    <property type="project" value="InterPro"/>
</dbReference>
<evidence type="ECO:0000256" key="2">
    <source>
        <dbReference type="ARBA" id="ARBA00005417"/>
    </source>
</evidence>
<evidence type="ECO:0000256" key="6">
    <source>
        <dbReference type="ARBA" id="ARBA00022741"/>
    </source>
</evidence>
<evidence type="ECO:0000256" key="3">
    <source>
        <dbReference type="ARBA" id="ARBA00022448"/>
    </source>
</evidence>
<proteinExistence type="inferred from homology"/>
<dbReference type="Pfam" id="PF00005">
    <property type="entry name" value="ABC_tran"/>
    <property type="match status" value="1"/>
</dbReference>
<evidence type="ECO:0000256" key="7">
    <source>
        <dbReference type="ARBA" id="ARBA00022840"/>
    </source>
</evidence>
<sequence>MIEAKALSKTYGNTLVVDSVDLTLPAGGITAIVGPNGAGKSTFLSMISRLMPMTAGTVTIAGMDVTRTPGDKLARHISILRQDNQVLSRLSVRDLIAFGRYPYSKGHLTKEDGKHIEEALRWLDLEPLADRFIDELSGGQRQRAFIAMVLCQNTDYILLDEPLNNLDMRHAVGMMKMLRNAADSLNKTIILVLHDINFASAYADRIVAMKDGKLAHVGTAAEIICPEVLAAIYGVDTTVHELDGKRIVNYF</sequence>
<evidence type="ECO:0000313" key="12">
    <source>
        <dbReference type="EMBL" id="GHC64054.1"/>
    </source>
</evidence>
<evidence type="ECO:0000313" key="13">
    <source>
        <dbReference type="Proteomes" id="UP000641137"/>
    </source>
</evidence>